<sequence>MSFNLGNNDRSPAFGGSISSNKSNNNRGGDMVLTPDHPAWSRVGEQQRQQQQQQPIQDPSAPYTGGRATAGANNLGPFRAGPDSDSYLPPDAAPQGARFDPIMPDNVQGLPHRGHSSQQRESSSGLGQASGEPDFDDLLPPQ</sequence>
<comment type="caution">
    <text evidence="2">The sequence shown here is derived from an EMBL/GenBank/DDBJ whole genome shotgun (WGS) entry which is preliminary data.</text>
</comment>
<dbReference type="AlphaFoldDB" id="A0A1Y2H5K0"/>
<gene>
    <name evidence="2" type="ORF">BCR41DRAFT_344377</name>
</gene>
<name>A0A1Y2H5K0_9FUNG</name>
<evidence type="ECO:0000313" key="2">
    <source>
        <dbReference type="EMBL" id="ORZ28983.1"/>
    </source>
</evidence>
<evidence type="ECO:0000313" key="3">
    <source>
        <dbReference type="Proteomes" id="UP000193648"/>
    </source>
</evidence>
<feature type="compositionally biased region" description="Low complexity" evidence="1">
    <location>
        <begin position="46"/>
        <end position="57"/>
    </location>
</feature>
<dbReference type="InParanoid" id="A0A1Y2H5K0"/>
<keyword evidence="3" id="KW-1185">Reference proteome</keyword>
<feature type="compositionally biased region" description="Polar residues" evidence="1">
    <location>
        <begin position="1"/>
        <end position="10"/>
    </location>
</feature>
<accession>A0A1Y2H5K0</accession>
<dbReference type="Proteomes" id="UP000193648">
    <property type="component" value="Unassembled WGS sequence"/>
</dbReference>
<evidence type="ECO:0000256" key="1">
    <source>
        <dbReference type="SAM" id="MobiDB-lite"/>
    </source>
</evidence>
<feature type="compositionally biased region" description="Polar residues" evidence="1">
    <location>
        <begin position="116"/>
        <end position="127"/>
    </location>
</feature>
<feature type="compositionally biased region" description="Low complexity" evidence="1">
    <location>
        <begin position="15"/>
        <end position="29"/>
    </location>
</feature>
<feature type="compositionally biased region" description="Acidic residues" evidence="1">
    <location>
        <begin position="133"/>
        <end position="142"/>
    </location>
</feature>
<feature type="region of interest" description="Disordered" evidence="1">
    <location>
        <begin position="1"/>
        <end position="142"/>
    </location>
</feature>
<dbReference type="OrthoDB" id="68090at2759"/>
<dbReference type="RefSeq" id="XP_021886656.1">
    <property type="nucleotide sequence ID" value="XM_022022496.1"/>
</dbReference>
<protein>
    <submittedName>
        <fullName evidence="2">Uncharacterized protein</fullName>
    </submittedName>
</protein>
<dbReference type="EMBL" id="MCFF01000001">
    <property type="protein sequence ID" value="ORZ28983.1"/>
    <property type="molecule type" value="Genomic_DNA"/>
</dbReference>
<dbReference type="GeneID" id="33564340"/>
<proteinExistence type="predicted"/>
<organism evidence="2 3">
    <name type="scientific">Lobosporangium transversale</name>
    <dbReference type="NCBI Taxonomy" id="64571"/>
    <lineage>
        <taxon>Eukaryota</taxon>
        <taxon>Fungi</taxon>
        <taxon>Fungi incertae sedis</taxon>
        <taxon>Mucoromycota</taxon>
        <taxon>Mortierellomycotina</taxon>
        <taxon>Mortierellomycetes</taxon>
        <taxon>Mortierellales</taxon>
        <taxon>Mortierellaceae</taxon>
        <taxon>Lobosporangium</taxon>
    </lineage>
</organism>
<reference evidence="2 3" key="1">
    <citation type="submission" date="2016-07" db="EMBL/GenBank/DDBJ databases">
        <title>Pervasive Adenine N6-methylation of Active Genes in Fungi.</title>
        <authorList>
            <consortium name="DOE Joint Genome Institute"/>
            <person name="Mondo S.J."/>
            <person name="Dannebaum R.O."/>
            <person name="Kuo R.C."/>
            <person name="Labutti K."/>
            <person name="Haridas S."/>
            <person name="Kuo A."/>
            <person name="Salamov A."/>
            <person name="Ahrendt S.R."/>
            <person name="Lipzen A."/>
            <person name="Sullivan W."/>
            <person name="Andreopoulos W.B."/>
            <person name="Clum A."/>
            <person name="Lindquist E."/>
            <person name="Daum C."/>
            <person name="Ramamoorthy G.K."/>
            <person name="Gryganskyi A."/>
            <person name="Culley D."/>
            <person name="Magnuson J.K."/>
            <person name="James T.Y."/>
            <person name="O'Malley M.A."/>
            <person name="Stajich J.E."/>
            <person name="Spatafora J.W."/>
            <person name="Visel A."/>
            <person name="Grigoriev I.V."/>
        </authorList>
    </citation>
    <scope>NUCLEOTIDE SEQUENCE [LARGE SCALE GENOMIC DNA]</scope>
    <source>
        <strain evidence="2 3">NRRL 3116</strain>
    </source>
</reference>